<protein>
    <submittedName>
        <fullName evidence="1">Uncharacterized protein</fullName>
    </submittedName>
</protein>
<dbReference type="Proteomes" id="UP001153076">
    <property type="component" value="Unassembled WGS sequence"/>
</dbReference>
<sequence>MSWTRESLAARFALMKLAEGRRARCVPLMTGSPIGEGPITRLSLPPLAMGRRPRPHPAVPRSPPFFKPTHSRLLSAGHKGGCLQEKDLVYIFQEKTRRSDESGHVPYLLSLLSNKALPLLLPPAFDVSCHLFGSGVPDFEDRQPRPRLICIKQKGSQLALGRLGILGVILKNQKVGSGKEEVIG</sequence>
<evidence type="ECO:0000313" key="2">
    <source>
        <dbReference type="Proteomes" id="UP001153076"/>
    </source>
</evidence>
<dbReference type="AlphaFoldDB" id="A0A9Q1GPV8"/>
<comment type="caution">
    <text evidence="1">The sequence shown here is derived from an EMBL/GenBank/DDBJ whole genome shotgun (WGS) entry which is preliminary data.</text>
</comment>
<gene>
    <name evidence="1" type="ORF">Cgig2_030571</name>
</gene>
<dbReference type="EMBL" id="JAKOGI010001967">
    <property type="protein sequence ID" value="KAJ8423404.1"/>
    <property type="molecule type" value="Genomic_DNA"/>
</dbReference>
<reference evidence="1" key="1">
    <citation type="submission" date="2022-04" db="EMBL/GenBank/DDBJ databases">
        <title>Carnegiea gigantea Genome sequencing and assembly v2.</title>
        <authorList>
            <person name="Copetti D."/>
            <person name="Sanderson M.J."/>
            <person name="Burquez A."/>
            <person name="Wojciechowski M.F."/>
        </authorList>
    </citation>
    <scope>NUCLEOTIDE SEQUENCE</scope>
    <source>
        <strain evidence="1">SGP5-SGP5p</strain>
        <tissue evidence="1">Aerial part</tissue>
    </source>
</reference>
<name>A0A9Q1GPV8_9CARY</name>
<accession>A0A9Q1GPV8</accession>
<proteinExistence type="predicted"/>
<keyword evidence="2" id="KW-1185">Reference proteome</keyword>
<evidence type="ECO:0000313" key="1">
    <source>
        <dbReference type="EMBL" id="KAJ8423404.1"/>
    </source>
</evidence>
<organism evidence="1 2">
    <name type="scientific">Carnegiea gigantea</name>
    <dbReference type="NCBI Taxonomy" id="171969"/>
    <lineage>
        <taxon>Eukaryota</taxon>
        <taxon>Viridiplantae</taxon>
        <taxon>Streptophyta</taxon>
        <taxon>Embryophyta</taxon>
        <taxon>Tracheophyta</taxon>
        <taxon>Spermatophyta</taxon>
        <taxon>Magnoliopsida</taxon>
        <taxon>eudicotyledons</taxon>
        <taxon>Gunneridae</taxon>
        <taxon>Pentapetalae</taxon>
        <taxon>Caryophyllales</taxon>
        <taxon>Cactineae</taxon>
        <taxon>Cactaceae</taxon>
        <taxon>Cactoideae</taxon>
        <taxon>Echinocereeae</taxon>
        <taxon>Carnegiea</taxon>
    </lineage>
</organism>